<accession>A0ABM9AVU7</accession>
<gene>
    <name evidence="2" type="ORF">LEM8419_00071</name>
</gene>
<protein>
    <recommendedName>
        <fullName evidence="4">Malonate transporter subunit MadL</fullName>
    </recommendedName>
</protein>
<dbReference type="RefSeq" id="WP_238748979.1">
    <property type="nucleotide sequence ID" value="NZ_CAKLPZ010000001.1"/>
</dbReference>
<reference evidence="2" key="1">
    <citation type="submission" date="2021-12" db="EMBL/GenBank/DDBJ databases">
        <authorList>
            <person name="Rodrigo-Torres L."/>
            <person name="Arahal R. D."/>
            <person name="Lucena T."/>
        </authorList>
    </citation>
    <scope>NUCLEOTIDE SEQUENCE</scope>
    <source>
        <strain evidence="2">CECT 8419</strain>
    </source>
</reference>
<evidence type="ECO:0008006" key="4">
    <source>
        <dbReference type="Google" id="ProtNLM"/>
    </source>
</evidence>
<name>A0ABM9AVU7_9BACT</name>
<dbReference type="InterPro" id="IPR004690">
    <property type="entry name" value="Maln_transptMadL"/>
</dbReference>
<organism evidence="2 3">
    <name type="scientific">Neolewinella maritima</name>
    <dbReference type="NCBI Taxonomy" id="1383882"/>
    <lineage>
        <taxon>Bacteria</taxon>
        <taxon>Pseudomonadati</taxon>
        <taxon>Bacteroidota</taxon>
        <taxon>Saprospiria</taxon>
        <taxon>Saprospirales</taxon>
        <taxon>Lewinellaceae</taxon>
        <taxon>Neolewinella</taxon>
    </lineage>
</organism>
<dbReference type="Pfam" id="PF03817">
    <property type="entry name" value="MadL"/>
    <property type="match status" value="1"/>
</dbReference>
<feature type="transmembrane region" description="Helical" evidence="1">
    <location>
        <begin position="34"/>
        <end position="50"/>
    </location>
</feature>
<dbReference type="Proteomes" id="UP000837803">
    <property type="component" value="Unassembled WGS sequence"/>
</dbReference>
<dbReference type="EMBL" id="CAKLPZ010000001">
    <property type="protein sequence ID" value="CAH0998725.1"/>
    <property type="molecule type" value="Genomic_DNA"/>
</dbReference>
<feature type="transmembrane region" description="Helical" evidence="1">
    <location>
        <begin position="62"/>
        <end position="80"/>
    </location>
</feature>
<comment type="caution">
    <text evidence="2">The sequence shown here is derived from an EMBL/GenBank/DDBJ whole genome shotgun (WGS) entry which is preliminary data.</text>
</comment>
<proteinExistence type="predicted"/>
<keyword evidence="3" id="KW-1185">Reference proteome</keyword>
<evidence type="ECO:0000256" key="1">
    <source>
        <dbReference type="SAM" id="Phobius"/>
    </source>
</evidence>
<keyword evidence="1" id="KW-1133">Transmembrane helix</keyword>
<keyword evidence="1" id="KW-0812">Transmembrane</keyword>
<evidence type="ECO:0000313" key="3">
    <source>
        <dbReference type="Proteomes" id="UP000837803"/>
    </source>
</evidence>
<feature type="transmembrane region" description="Helical" evidence="1">
    <location>
        <begin position="92"/>
        <end position="112"/>
    </location>
</feature>
<evidence type="ECO:0000313" key="2">
    <source>
        <dbReference type="EMBL" id="CAH0998725.1"/>
    </source>
</evidence>
<sequence length="126" mass="12985">MTIYGVALLALCFLVGKITGTLLGAAIGIDGDVGGVGFAMLLLVVGNNWLKHRGGLRRVTEGGILFWSAMYIPIIVAMASVQNVRAALTGGWVALLAGVAATVGGFLLVPVLSRIGRPAATQTEHE</sequence>
<keyword evidence="1" id="KW-0472">Membrane</keyword>
<dbReference type="NCBIfam" id="TIGR00807">
    <property type="entry name" value="malonate_madL"/>
    <property type="match status" value="1"/>
</dbReference>